<dbReference type="GO" id="GO:0004888">
    <property type="term" value="F:transmembrane signaling receptor activity"/>
    <property type="evidence" value="ECO:0007669"/>
    <property type="project" value="InterPro"/>
</dbReference>
<evidence type="ECO:0000313" key="6">
    <source>
        <dbReference type="EMBL" id="GAV26067.1"/>
    </source>
</evidence>
<dbReference type="SUPFAM" id="SSF58104">
    <property type="entry name" value="Methyl-accepting chemotaxis protein (MCP) signaling domain"/>
    <property type="match status" value="1"/>
</dbReference>
<comment type="similarity">
    <text evidence="2">Belongs to the methyl-accepting chemotaxis (MCP) protein family.</text>
</comment>
<evidence type="ECO:0000256" key="1">
    <source>
        <dbReference type="ARBA" id="ARBA00023224"/>
    </source>
</evidence>
<dbReference type="SMART" id="SM00283">
    <property type="entry name" value="MA"/>
    <property type="match status" value="1"/>
</dbReference>
<dbReference type="Proteomes" id="UP000187338">
    <property type="component" value="Unassembled WGS sequence"/>
</dbReference>
<protein>
    <recommendedName>
        <fullName evidence="8">Chemotaxis protein</fullName>
    </recommendedName>
</protein>
<evidence type="ECO:0000259" key="4">
    <source>
        <dbReference type="PROSITE" id="PS50111"/>
    </source>
</evidence>
<keyword evidence="1 3" id="KW-0807">Transducer</keyword>
<evidence type="ECO:0000256" key="2">
    <source>
        <dbReference type="ARBA" id="ARBA00029447"/>
    </source>
</evidence>
<dbReference type="STRING" id="661089.ciss_20000"/>
<evidence type="ECO:0000256" key="3">
    <source>
        <dbReference type="PROSITE-ProRule" id="PRU00284"/>
    </source>
</evidence>
<dbReference type="PROSITE" id="PS50111">
    <property type="entry name" value="CHEMOTAXIS_TRANSDUC_2"/>
    <property type="match status" value="1"/>
</dbReference>
<dbReference type="PANTHER" id="PTHR32089:SF112">
    <property type="entry name" value="LYSOZYME-LIKE PROTEIN-RELATED"/>
    <property type="match status" value="1"/>
</dbReference>
<accession>A0A1L8D4N9</accession>
<dbReference type="PRINTS" id="PR00260">
    <property type="entry name" value="CHEMTRNSDUCR"/>
</dbReference>
<feature type="domain" description="Methyl-accepting transducer" evidence="4">
    <location>
        <begin position="102"/>
        <end position="271"/>
    </location>
</feature>
<dbReference type="InterPro" id="IPR004089">
    <property type="entry name" value="MCPsignal_dom"/>
</dbReference>
<dbReference type="Pfam" id="PF00015">
    <property type="entry name" value="MCPsignal"/>
    <property type="match status" value="1"/>
</dbReference>
<dbReference type="OrthoDB" id="3192at2"/>
<proteinExistence type="inferred from homology"/>
<gene>
    <name evidence="6" type="ORF">ciss_20000</name>
</gene>
<reference evidence="7" key="1">
    <citation type="submission" date="2016-12" db="EMBL/GenBank/DDBJ databases">
        <title>Draft Genome Sequences od Carboxydothermus pertinax and islandicus, Hydrogenogenic Carboxydotrophic Bacteria.</title>
        <authorList>
            <person name="Fukuyama Y."/>
            <person name="Ohmae K."/>
            <person name="Yoneda Y."/>
            <person name="Yoshida T."/>
            <person name="Sako Y."/>
        </authorList>
    </citation>
    <scope>NUCLEOTIDE SEQUENCE [LARGE SCALE GENOMIC DNA]</scope>
    <source>
        <strain evidence="7">SET</strain>
    </source>
</reference>
<dbReference type="InterPro" id="IPR006569">
    <property type="entry name" value="CID_dom"/>
</dbReference>
<dbReference type="PANTHER" id="PTHR32089">
    <property type="entry name" value="METHYL-ACCEPTING CHEMOTAXIS PROTEIN MCPB"/>
    <property type="match status" value="1"/>
</dbReference>
<dbReference type="InterPro" id="IPR004090">
    <property type="entry name" value="Chemotax_Me-accpt_rcpt"/>
</dbReference>
<dbReference type="PROSITE" id="PS51391">
    <property type="entry name" value="CID"/>
    <property type="match status" value="1"/>
</dbReference>
<organism evidence="6 7">
    <name type="scientific">Carboxydothermus islandicus</name>
    <dbReference type="NCBI Taxonomy" id="661089"/>
    <lineage>
        <taxon>Bacteria</taxon>
        <taxon>Bacillati</taxon>
        <taxon>Bacillota</taxon>
        <taxon>Clostridia</taxon>
        <taxon>Thermoanaerobacterales</taxon>
        <taxon>Thermoanaerobacteraceae</taxon>
        <taxon>Carboxydothermus</taxon>
    </lineage>
</organism>
<evidence type="ECO:0008006" key="8">
    <source>
        <dbReference type="Google" id="ProtNLM"/>
    </source>
</evidence>
<evidence type="ECO:0000259" key="5">
    <source>
        <dbReference type="PROSITE" id="PS51391"/>
    </source>
</evidence>
<feature type="domain" description="CID" evidence="5">
    <location>
        <begin position="210"/>
        <end position="271"/>
    </location>
</feature>
<dbReference type="Gene3D" id="1.10.287.950">
    <property type="entry name" value="Methyl-accepting chemotaxis protein"/>
    <property type="match status" value="1"/>
</dbReference>
<sequence length="271" mass="29899">MKISKILETVSDYQKLFTEDTTFIVSDLEKYLYYRPGRIDFGFKPGDKIVEGTLMEKAMKQNKKIVARVEKEQSKFGFPYIATAIPITDEEGVVGAMAVAFSTETQDMVINMSDNLARVTGEIRESATEFSTSAAELANTNQRIAGESTELQNEIAGIQEIVNLINSISDRTHILGLNAAIEAARVGDKGRGFAVVAEEIRKLAQQTKYSAQDIRKKINQSLHSLNELVQSIQNLAAISEEQSAMAQQLTAAIEEISAVAEDLKNIAFKLK</sequence>
<dbReference type="AlphaFoldDB" id="A0A1L8D4N9"/>
<dbReference type="GO" id="GO:0007165">
    <property type="term" value="P:signal transduction"/>
    <property type="evidence" value="ECO:0007669"/>
    <property type="project" value="UniProtKB-KW"/>
</dbReference>
<keyword evidence="7" id="KW-1185">Reference proteome</keyword>
<comment type="caution">
    <text evidence="6">The sequence shown here is derived from an EMBL/GenBank/DDBJ whole genome shotgun (WGS) entry which is preliminary data.</text>
</comment>
<dbReference type="RefSeq" id="WP_075866241.1">
    <property type="nucleotide sequence ID" value="NZ_BDJL01000132.1"/>
</dbReference>
<dbReference type="GO" id="GO:0006935">
    <property type="term" value="P:chemotaxis"/>
    <property type="evidence" value="ECO:0007669"/>
    <property type="project" value="InterPro"/>
</dbReference>
<dbReference type="EMBL" id="BDJL01000132">
    <property type="protein sequence ID" value="GAV26067.1"/>
    <property type="molecule type" value="Genomic_DNA"/>
</dbReference>
<name>A0A1L8D4N9_9THEO</name>
<evidence type="ECO:0000313" key="7">
    <source>
        <dbReference type="Proteomes" id="UP000187338"/>
    </source>
</evidence>
<dbReference type="GO" id="GO:0016020">
    <property type="term" value="C:membrane"/>
    <property type="evidence" value="ECO:0007669"/>
    <property type="project" value="InterPro"/>
</dbReference>